<evidence type="ECO:0000259" key="2">
    <source>
        <dbReference type="SMART" id="SM00635"/>
    </source>
</evidence>
<accession>A0ABV5X8W2</accession>
<dbReference type="InterPro" id="IPR008964">
    <property type="entry name" value="Invasin/intimin_cell_adhesion"/>
</dbReference>
<dbReference type="Proteomes" id="UP001589587">
    <property type="component" value="Unassembled WGS sequence"/>
</dbReference>
<evidence type="ECO:0000313" key="4">
    <source>
        <dbReference type="Proteomes" id="UP001589587"/>
    </source>
</evidence>
<dbReference type="EMBL" id="JBHMAS010000004">
    <property type="protein sequence ID" value="MFB9778851.1"/>
    <property type="molecule type" value="Genomic_DNA"/>
</dbReference>
<dbReference type="RefSeq" id="WP_378373952.1">
    <property type="nucleotide sequence ID" value="NZ_JBHMAS010000004.1"/>
</dbReference>
<feature type="region of interest" description="Disordered" evidence="1">
    <location>
        <begin position="1"/>
        <end position="34"/>
    </location>
</feature>
<reference evidence="3 4" key="1">
    <citation type="submission" date="2024-09" db="EMBL/GenBank/DDBJ databases">
        <authorList>
            <person name="Sun Q."/>
            <person name="Mori K."/>
        </authorList>
    </citation>
    <scope>NUCLEOTIDE SEQUENCE [LARGE SCALE GENOMIC DNA]</scope>
    <source>
        <strain evidence="3 4">JCM 11411</strain>
    </source>
</reference>
<dbReference type="InterPro" id="IPR003343">
    <property type="entry name" value="Big_2"/>
</dbReference>
<keyword evidence="4" id="KW-1185">Reference proteome</keyword>
<feature type="compositionally biased region" description="Polar residues" evidence="1">
    <location>
        <begin position="7"/>
        <end position="26"/>
    </location>
</feature>
<dbReference type="InterPro" id="IPR054604">
    <property type="entry name" value="SbsC_Big-like"/>
</dbReference>
<comment type="caution">
    <text evidence="3">The sequence shown here is derived from an EMBL/GenBank/DDBJ whole genome shotgun (WGS) entry which is preliminary data.</text>
</comment>
<evidence type="ECO:0000313" key="3">
    <source>
        <dbReference type="EMBL" id="MFB9778851.1"/>
    </source>
</evidence>
<gene>
    <name evidence="3" type="ORF">ACFFQ6_04110</name>
</gene>
<dbReference type="SMART" id="SM00635">
    <property type="entry name" value="BID_2"/>
    <property type="match status" value="1"/>
</dbReference>
<dbReference type="Gene3D" id="2.60.40.1080">
    <property type="match status" value="1"/>
</dbReference>
<sequence length="185" mass="18568">MAPRTTPPKTTVLTGDSLDAPQTTSPGDAPADTYDTKERVSSALPDKAAAAAAGHQTVNAVEVVGTIPDSTPTGVRTETYVRARPDGSFSWISHNYDTGKTTATAISAIDMTPATSSVAVGATRALTVKDQAGHTLTTGVAFSTSDATKAVVDANGVVTAVAAGTATITAKFGALTDTTVITVTA</sequence>
<dbReference type="SUPFAM" id="SSF49373">
    <property type="entry name" value="Invasin/intimin cell-adhesion fragments"/>
    <property type="match status" value="1"/>
</dbReference>
<feature type="domain" description="BIG2" evidence="2">
    <location>
        <begin position="105"/>
        <end position="182"/>
    </location>
</feature>
<organism evidence="3 4">
    <name type="scientific">Rhodococcus baikonurensis</name>
    <dbReference type="NCBI Taxonomy" id="172041"/>
    <lineage>
        <taxon>Bacteria</taxon>
        <taxon>Bacillati</taxon>
        <taxon>Actinomycetota</taxon>
        <taxon>Actinomycetes</taxon>
        <taxon>Mycobacteriales</taxon>
        <taxon>Nocardiaceae</taxon>
        <taxon>Rhodococcus</taxon>
        <taxon>Rhodococcus erythropolis group</taxon>
    </lineage>
</organism>
<proteinExistence type="predicted"/>
<protein>
    <submittedName>
        <fullName evidence="3">Ig domain-containing protein</fullName>
    </submittedName>
</protein>
<name>A0ABV5X8W2_9NOCA</name>
<evidence type="ECO:0000256" key="1">
    <source>
        <dbReference type="SAM" id="MobiDB-lite"/>
    </source>
</evidence>
<dbReference type="Pfam" id="PF22359">
    <property type="entry name" value="Big-like"/>
    <property type="match status" value="1"/>
</dbReference>